<protein>
    <submittedName>
        <fullName evidence="1">Uncharacterized protein</fullName>
    </submittedName>
</protein>
<dbReference type="Proteomes" id="UP001201985">
    <property type="component" value="Unassembled WGS sequence"/>
</dbReference>
<name>A0ABS9W7C0_9PROT</name>
<accession>A0ABS9W7C0</accession>
<proteinExistence type="predicted"/>
<sequence length="229" mass="25256">MTTNLYQPRFVAPHFIEVEGSADLPGAVRRACAFTTAAPGWPQDRDGATHRHECQLRSPTGQWHNNSPVHWQTETRSILGEARVVAEGSATELTQAIAAALAAAHNAPPSPSRTFSSSERVLCKAPAFVEMVREPGMPRIWACAYLSALGPISTELPWTHLQTAFIRAWPSHGKNAFRGELETLPFHALHAFDERQSSQPRDVVTWSASSLEEAIADFYSYTLSPRARI</sequence>
<keyword evidence="2" id="KW-1185">Reference proteome</keyword>
<organism evidence="1 2">
    <name type="scientific">Teichococcus vastitatis</name>
    <dbReference type="NCBI Taxonomy" id="2307076"/>
    <lineage>
        <taxon>Bacteria</taxon>
        <taxon>Pseudomonadati</taxon>
        <taxon>Pseudomonadota</taxon>
        <taxon>Alphaproteobacteria</taxon>
        <taxon>Acetobacterales</taxon>
        <taxon>Roseomonadaceae</taxon>
        <taxon>Roseomonas</taxon>
    </lineage>
</organism>
<dbReference type="EMBL" id="JALBUU010000004">
    <property type="protein sequence ID" value="MCI0754810.1"/>
    <property type="molecule type" value="Genomic_DNA"/>
</dbReference>
<reference evidence="1 2" key="1">
    <citation type="submission" date="2022-03" db="EMBL/GenBank/DDBJ databases">
        <title>Complete genome analysis of Roseomonas KG 17.1 : a prolific producer of plant growth promoters.</title>
        <authorList>
            <person name="Saadouli I."/>
            <person name="Najjari A."/>
            <person name="Mosbah A."/>
            <person name="Ouzari H.I."/>
        </authorList>
    </citation>
    <scope>NUCLEOTIDE SEQUENCE [LARGE SCALE GENOMIC DNA]</scope>
    <source>
        <strain evidence="1 2">KG17-1</strain>
    </source>
</reference>
<dbReference type="RefSeq" id="WP_241793082.1">
    <property type="nucleotide sequence ID" value="NZ_JALBUU010000004.1"/>
</dbReference>
<evidence type="ECO:0000313" key="1">
    <source>
        <dbReference type="EMBL" id="MCI0754810.1"/>
    </source>
</evidence>
<gene>
    <name evidence="1" type="ORF">MON41_13690</name>
</gene>
<evidence type="ECO:0000313" key="2">
    <source>
        <dbReference type="Proteomes" id="UP001201985"/>
    </source>
</evidence>
<comment type="caution">
    <text evidence="1">The sequence shown here is derived from an EMBL/GenBank/DDBJ whole genome shotgun (WGS) entry which is preliminary data.</text>
</comment>